<dbReference type="Proteomes" id="UP001054837">
    <property type="component" value="Unassembled WGS sequence"/>
</dbReference>
<evidence type="ECO:0000256" key="1">
    <source>
        <dbReference type="SAM" id="Phobius"/>
    </source>
</evidence>
<keyword evidence="1" id="KW-0812">Transmembrane</keyword>
<evidence type="ECO:0008006" key="4">
    <source>
        <dbReference type="Google" id="ProtNLM"/>
    </source>
</evidence>
<sequence>MLLNCIDIFQDNRAARIRERILLIIYHFLWILDMASKILCFHTSSADVFILAFASKLLSFITWWIVYRHRTLIRYTLEQIYALKNIIKPKEKRCTVVWFGIFIMLLQSSVFIYSVNGVMHILRRVQKQGISYSKTDRCTSFTIPLNSIYKKAAVSFLSNLVNHYIDWNIHFAVVATYCFCCGELKKMIHTLCSKRRLISCHGNLWQRYYQIKKCLKDTEERFSLLIFIFFARFFVECFTVLTFLFDKMKVKADILDSAATGIYSSMILIVFVVVVMCASNLMDYYKKLCVKMIAVPKSNRNFETHRSWILLMSDKNDINLTGWGTFYLKKSLCMTAAASFVSYGVILYQYHG</sequence>
<reference evidence="2 3" key="1">
    <citation type="submission" date="2021-06" db="EMBL/GenBank/DDBJ databases">
        <title>Caerostris darwini draft genome.</title>
        <authorList>
            <person name="Kono N."/>
            <person name="Arakawa K."/>
        </authorList>
    </citation>
    <scope>NUCLEOTIDE SEQUENCE [LARGE SCALE GENOMIC DNA]</scope>
</reference>
<dbReference type="AlphaFoldDB" id="A0AAV4NQU3"/>
<keyword evidence="1" id="KW-1133">Transmembrane helix</keyword>
<comment type="caution">
    <text evidence="2">The sequence shown here is derived from an EMBL/GenBank/DDBJ whole genome shotgun (WGS) entry which is preliminary data.</text>
</comment>
<gene>
    <name evidence="2" type="primary">AVEN_52428_1</name>
    <name evidence="2" type="ORF">CDAR_260611</name>
</gene>
<keyword evidence="1" id="KW-0472">Membrane</keyword>
<evidence type="ECO:0000313" key="2">
    <source>
        <dbReference type="EMBL" id="GIX86685.1"/>
    </source>
</evidence>
<feature type="transmembrane region" description="Helical" evidence="1">
    <location>
        <begin position="222"/>
        <end position="245"/>
    </location>
</feature>
<dbReference type="EMBL" id="BPLQ01001908">
    <property type="protein sequence ID" value="GIX86685.1"/>
    <property type="molecule type" value="Genomic_DNA"/>
</dbReference>
<feature type="transmembrane region" description="Helical" evidence="1">
    <location>
        <begin position="21"/>
        <end position="42"/>
    </location>
</feature>
<feature type="transmembrane region" description="Helical" evidence="1">
    <location>
        <begin position="96"/>
        <end position="115"/>
    </location>
</feature>
<proteinExistence type="predicted"/>
<keyword evidence="3" id="KW-1185">Reference proteome</keyword>
<evidence type="ECO:0000313" key="3">
    <source>
        <dbReference type="Proteomes" id="UP001054837"/>
    </source>
</evidence>
<feature type="transmembrane region" description="Helical" evidence="1">
    <location>
        <begin position="257"/>
        <end position="282"/>
    </location>
</feature>
<accession>A0AAV4NQU3</accession>
<name>A0AAV4NQU3_9ARAC</name>
<feature type="transmembrane region" description="Helical" evidence="1">
    <location>
        <begin position="167"/>
        <end position="184"/>
    </location>
</feature>
<feature type="transmembrane region" description="Helical" evidence="1">
    <location>
        <begin position="48"/>
        <end position="67"/>
    </location>
</feature>
<protein>
    <recommendedName>
        <fullName evidence="4">Gustatory receptor</fullName>
    </recommendedName>
</protein>
<organism evidence="2 3">
    <name type="scientific">Caerostris darwini</name>
    <dbReference type="NCBI Taxonomy" id="1538125"/>
    <lineage>
        <taxon>Eukaryota</taxon>
        <taxon>Metazoa</taxon>
        <taxon>Ecdysozoa</taxon>
        <taxon>Arthropoda</taxon>
        <taxon>Chelicerata</taxon>
        <taxon>Arachnida</taxon>
        <taxon>Araneae</taxon>
        <taxon>Araneomorphae</taxon>
        <taxon>Entelegynae</taxon>
        <taxon>Araneoidea</taxon>
        <taxon>Araneidae</taxon>
        <taxon>Caerostris</taxon>
    </lineage>
</organism>